<reference evidence="2 3" key="1">
    <citation type="submission" date="2022-03" db="EMBL/GenBank/DDBJ databases">
        <title>Genomic signatures underlying metal tolerance in selected Arctic bacterial isolates.</title>
        <authorList>
            <person name="Thomas F.A."/>
            <person name="Venkatachalam S."/>
            <person name="Krishnan K.P."/>
        </authorList>
    </citation>
    <scope>NUCLEOTIDE SEQUENCE [LARGE SCALE GENOMIC DNA]</scope>
    <source>
        <strain evidence="2 3">HM116</strain>
    </source>
</reference>
<dbReference type="SUPFAM" id="SSF88697">
    <property type="entry name" value="PUA domain-like"/>
    <property type="match status" value="1"/>
</dbReference>
<evidence type="ECO:0000313" key="3">
    <source>
        <dbReference type="Proteomes" id="UP001320609"/>
    </source>
</evidence>
<evidence type="ECO:0000259" key="1">
    <source>
        <dbReference type="SMART" id="SM01022"/>
    </source>
</evidence>
<feature type="domain" description="ASCH" evidence="1">
    <location>
        <begin position="5"/>
        <end position="99"/>
    </location>
</feature>
<dbReference type="SMART" id="SM01022">
    <property type="entry name" value="ASCH"/>
    <property type="match status" value="1"/>
</dbReference>
<proteinExistence type="predicted"/>
<dbReference type="RefSeq" id="WP_240716106.1">
    <property type="nucleotide sequence ID" value="NZ_JAKVTW010000001.1"/>
</dbReference>
<dbReference type="InterPro" id="IPR007374">
    <property type="entry name" value="ASCH_domain"/>
</dbReference>
<dbReference type="InterPro" id="IPR015947">
    <property type="entry name" value="PUA-like_sf"/>
</dbReference>
<dbReference type="Pfam" id="PF04266">
    <property type="entry name" value="ASCH"/>
    <property type="match status" value="1"/>
</dbReference>
<sequence>MKVLLSIKPEYANSILDGSKHFEFRKSIFKREDIEKVVIYATKPVGKVVGEFDIDGVLSLEPSELWEETKHHAGISLSFFESYFTGRDKGFAIKVKNPVRYREPFDLNQVVSNGAAPQSYRYL</sequence>
<organism evidence="2 3">
    <name type="scientific">Vreelandella neptunia</name>
    <dbReference type="NCBI Taxonomy" id="115551"/>
    <lineage>
        <taxon>Bacteria</taxon>
        <taxon>Pseudomonadati</taxon>
        <taxon>Pseudomonadota</taxon>
        <taxon>Gammaproteobacteria</taxon>
        <taxon>Oceanospirillales</taxon>
        <taxon>Halomonadaceae</taxon>
        <taxon>Vreelandella</taxon>
    </lineage>
</organism>
<evidence type="ECO:0000313" key="2">
    <source>
        <dbReference type="EMBL" id="MCH4809788.1"/>
    </source>
</evidence>
<name>A0ABS9S101_9GAMM</name>
<dbReference type="Gene3D" id="2.30.130.30">
    <property type="entry name" value="Hypothetical protein"/>
    <property type="match status" value="1"/>
</dbReference>
<protein>
    <submittedName>
        <fullName evidence="2">ASCH domain-containing protein</fullName>
    </submittedName>
</protein>
<dbReference type="EMBL" id="JAKVTW010000001">
    <property type="protein sequence ID" value="MCH4809788.1"/>
    <property type="molecule type" value="Genomic_DNA"/>
</dbReference>
<accession>A0ABS9S101</accession>
<keyword evidence="3" id="KW-1185">Reference proteome</keyword>
<comment type="caution">
    <text evidence="2">The sequence shown here is derived from an EMBL/GenBank/DDBJ whole genome shotgun (WGS) entry which is preliminary data.</text>
</comment>
<dbReference type="Proteomes" id="UP001320609">
    <property type="component" value="Unassembled WGS sequence"/>
</dbReference>
<gene>
    <name evidence="2" type="ORF">MLE19_00415</name>
</gene>